<keyword evidence="4" id="KW-0167">Capsid protein</keyword>
<evidence type="ECO:0000256" key="1">
    <source>
        <dbReference type="ARBA" id="ARBA00004328"/>
    </source>
</evidence>
<keyword evidence="5" id="KW-0946">Virion</keyword>
<sequence length="621" mass="69261">MAHFTGLKELQNHVHRSGFDLSSKNVFSAKAGELLPVYWDIGLPGCTYDINVEYFTRTRPVQTAAYTRIREYFDFYAVPIDLLWKSFNTSVIQMGDVAPIQAKDLLNSLTVGGDIPYCSLYDLYQAVLYANGNTSLGSKVVVNSGFESIHGFNRGDLDYKLLHMLNYGNFIATDAGSVGGAANRWFNMQAPLADSTYTQKYRSNALVNLFPLAAYQKIYQDFFRWSQWENADPTSYNFDWYNGKGSLFGSSLSSVIPATSTYWKRDNLFSLRYCNWNKDKFMGMLPNSQYGDVAVVDLSSSTSYSRPVYMQTGSGPISVVNKSSIQPPSTDISLKLQSAPGSTVQANSLLKVDIPATRSNLSILALRQAEALQKYREITQSVDTNYRDQIKAHFGVNVPASDSHMAQYIGGVARNLDISEVVNNNLQGDGEAVIYGKGVGTGTGSMRYSTGSRYCVLMCIYHCIPLLDYDLTGQDGQLLVTSVEDLPIPEFDNIGMESVPAVELFNSVGFSADNVNRLLGYLPRYYNWKTKIDRIHGAFTTTLKDWVAPINNDYLHKWFAAGSGDPTLRPVQWPFFKVNPNTLDSIFAVNADSTWETDQFLVNCHIGVKCVRPLSRDGMPY</sequence>
<name>A0A8S5S4D5_9VIRU</name>
<protein>
    <submittedName>
        <fullName evidence="6">Major capsid protein</fullName>
    </submittedName>
</protein>
<dbReference type="InterPro" id="IPR016184">
    <property type="entry name" value="Capsid/spike_ssDNA_virus"/>
</dbReference>
<keyword evidence="3" id="KW-1140">T=1 icosahedral capsid protein</keyword>
<dbReference type="Gene3D" id="2.60.169.10">
    <property type="entry name" value="Microviridae F protein"/>
    <property type="match status" value="1"/>
</dbReference>
<evidence type="ECO:0000256" key="5">
    <source>
        <dbReference type="ARBA" id="ARBA00022844"/>
    </source>
</evidence>
<evidence type="ECO:0000256" key="3">
    <source>
        <dbReference type="ARBA" id="ARBA00022431"/>
    </source>
</evidence>
<comment type="subcellular location">
    <subcellularLocation>
        <location evidence="1">Virion</location>
    </subcellularLocation>
</comment>
<organism evidence="6">
    <name type="scientific">Microviridae sp. ctUTL4</name>
    <dbReference type="NCBI Taxonomy" id="2827643"/>
    <lineage>
        <taxon>Viruses</taxon>
        <taxon>Monodnaviria</taxon>
        <taxon>Sangervirae</taxon>
        <taxon>Phixviricota</taxon>
        <taxon>Malgrandaviricetes</taxon>
        <taxon>Petitvirales</taxon>
        <taxon>Microviridae</taxon>
    </lineage>
</organism>
<dbReference type="Pfam" id="PF02305">
    <property type="entry name" value="Phage_F"/>
    <property type="match status" value="2"/>
</dbReference>
<dbReference type="EMBL" id="BK032521">
    <property type="protein sequence ID" value="DAF45884.1"/>
    <property type="molecule type" value="Genomic_DNA"/>
</dbReference>
<evidence type="ECO:0000256" key="4">
    <source>
        <dbReference type="ARBA" id="ARBA00022561"/>
    </source>
</evidence>
<dbReference type="GO" id="GO:0039615">
    <property type="term" value="C:T=1 icosahedral viral capsid"/>
    <property type="evidence" value="ECO:0007669"/>
    <property type="project" value="UniProtKB-KW"/>
</dbReference>
<dbReference type="InterPro" id="IPR003514">
    <property type="entry name" value="Microviridae_protein_F"/>
</dbReference>
<evidence type="ECO:0000256" key="2">
    <source>
        <dbReference type="ARBA" id="ARBA00009963"/>
    </source>
</evidence>
<comment type="similarity">
    <text evidence="2">Belongs to the microviridae F protein family.</text>
</comment>
<accession>A0A8S5S4D5</accession>
<proteinExistence type="inferred from homology"/>
<dbReference type="InterPro" id="IPR037002">
    <property type="entry name" value="Microviridae_protein_F_sf"/>
</dbReference>
<dbReference type="GO" id="GO:0005198">
    <property type="term" value="F:structural molecule activity"/>
    <property type="evidence" value="ECO:0007669"/>
    <property type="project" value="InterPro"/>
</dbReference>
<evidence type="ECO:0000313" key="6">
    <source>
        <dbReference type="EMBL" id="DAF45884.1"/>
    </source>
</evidence>
<dbReference type="SUPFAM" id="SSF88645">
    <property type="entry name" value="ssDNA viruses"/>
    <property type="match status" value="2"/>
</dbReference>
<reference evidence="6" key="1">
    <citation type="journal article" date="2021" name="Proc. Natl. Acad. Sci. U.S.A.">
        <title>A Catalog of Tens of Thousands of Viruses from Human Metagenomes Reveals Hidden Associations with Chronic Diseases.</title>
        <authorList>
            <person name="Tisza M.J."/>
            <person name="Buck C.B."/>
        </authorList>
    </citation>
    <scope>NUCLEOTIDE SEQUENCE</scope>
    <source>
        <strain evidence="6">CtUTL4</strain>
    </source>
</reference>